<proteinExistence type="predicted"/>
<feature type="region of interest" description="Disordered" evidence="4">
    <location>
        <begin position="177"/>
        <end position="207"/>
    </location>
</feature>
<organism evidence="6 7">
    <name type="scientific">Cavenderia fasciculata</name>
    <name type="common">Slime mold</name>
    <name type="synonym">Dictyostelium fasciculatum</name>
    <dbReference type="NCBI Taxonomy" id="261658"/>
    <lineage>
        <taxon>Eukaryota</taxon>
        <taxon>Amoebozoa</taxon>
        <taxon>Evosea</taxon>
        <taxon>Eumycetozoa</taxon>
        <taxon>Dictyostelia</taxon>
        <taxon>Acytosteliales</taxon>
        <taxon>Cavenderiaceae</taxon>
        <taxon>Cavenderia</taxon>
    </lineage>
</organism>
<dbReference type="Gene3D" id="2.120.10.80">
    <property type="entry name" value="Kelch-type beta propeller"/>
    <property type="match status" value="1"/>
</dbReference>
<dbReference type="InterPro" id="IPR015915">
    <property type="entry name" value="Kelch-typ_b-propeller"/>
</dbReference>
<dbReference type="SUPFAM" id="SSF57845">
    <property type="entry name" value="B-box zinc-binding domain"/>
    <property type="match status" value="1"/>
</dbReference>
<dbReference type="Proteomes" id="UP000007797">
    <property type="component" value="Unassembled WGS sequence"/>
</dbReference>
<keyword evidence="3" id="KW-0479">Metal-binding</keyword>
<dbReference type="OrthoDB" id="20542at2759"/>
<dbReference type="PANTHER" id="PTHR46260:SF3">
    <property type="entry name" value="RING-TYPE DOMAIN-CONTAINING PROTEIN"/>
    <property type="match status" value="1"/>
</dbReference>
<dbReference type="InterPro" id="IPR000315">
    <property type="entry name" value="Znf_B-box"/>
</dbReference>
<evidence type="ECO:0000313" key="7">
    <source>
        <dbReference type="Proteomes" id="UP000007797"/>
    </source>
</evidence>
<dbReference type="Pfam" id="PF00643">
    <property type="entry name" value="zf-B_box"/>
    <property type="match status" value="1"/>
</dbReference>
<dbReference type="EMBL" id="GL883021">
    <property type="protein sequence ID" value="EGG17323.1"/>
    <property type="molecule type" value="Genomic_DNA"/>
</dbReference>
<keyword evidence="3" id="KW-0862">Zinc</keyword>
<feature type="domain" description="B box-type" evidence="5">
    <location>
        <begin position="23"/>
        <end position="64"/>
    </location>
</feature>
<evidence type="ECO:0000256" key="4">
    <source>
        <dbReference type="SAM" id="MobiDB-lite"/>
    </source>
</evidence>
<dbReference type="InterPro" id="IPR051746">
    <property type="entry name" value="Kelch_domain_containing_8"/>
</dbReference>
<evidence type="ECO:0000256" key="2">
    <source>
        <dbReference type="ARBA" id="ARBA00022737"/>
    </source>
</evidence>
<protein>
    <recommendedName>
        <fullName evidence="5">B box-type domain-containing protein</fullName>
    </recommendedName>
</protein>
<dbReference type="OMA" id="CSISACH"/>
<reference evidence="7" key="1">
    <citation type="journal article" date="2011" name="Genome Res.">
        <title>Phylogeny-wide analysis of social amoeba genomes highlights ancient origins for complex intercellular communication.</title>
        <authorList>
            <person name="Heidel A.J."/>
            <person name="Lawal H.M."/>
            <person name="Felder M."/>
            <person name="Schilde C."/>
            <person name="Helps N.R."/>
            <person name="Tunggal B."/>
            <person name="Rivero F."/>
            <person name="John U."/>
            <person name="Schleicher M."/>
            <person name="Eichinger L."/>
            <person name="Platzer M."/>
            <person name="Noegel A.A."/>
            <person name="Schaap P."/>
            <person name="Gloeckner G."/>
        </authorList>
    </citation>
    <scope>NUCLEOTIDE SEQUENCE [LARGE SCALE GENOMIC DNA]</scope>
    <source>
        <strain evidence="7">SH3</strain>
    </source>
</reference>
<keyword evidence="2" id="KW-0677">Repeat</keyword>
<sequence>MATTSPSSAITKSNASSPNSSGIDVQKCGIHPEESLKWFCTQCNVFVCGDCIVETHNGHKIQRLKDLEIGMRNKYDLSGNRVVYLWDVLKATLPHIKSYEITENDIKAFFAELHNSLSNEEAKYLKVVKKEKISYIKMVENCKTEMEMIIDFRAIFESIGLPTTTTPVDNQSKAITAAAPSHDDSIPADAATPPPSPSSPPSTFAIPKPESLQIVPVSITPKTIVRPETYYKYFGSKEPTFDTVSKIYASEKHGAAPMPANSSFSTQYISGAQFHTINPHVIKMTTEDFIDEVNRESSINKFISNNLNNDIAYSSFEYTHLGHLMDQWNQLNVQNDIFLVSKQNDHLISQSPTPPLSTINNNNNTESVIVTTTTTTPAPPPKPTKYEFMVNDTVVSKSMNYLRQACELVVNDLSVGNESTEKYIKENTIRYIYCLCGMESTQHLSLVEVYDIQQNRWGFAEGSRMKRACSSSSVVSILDYVYIFGGNDSLSTYERMDLYSGKWDCLDNIQTTGGSSMAAVWDEGRYIYLVGGIQNNNTLGRVDRFDIMTGRCSNIGQLKRPRYYCFACYLDGIIYVIGGTHKEPEKAYTMVNDIEAFSISDGSSKQIYQFSNSSSRVEGFCFDKREYIYFLTSTEFCRFSVFTRKAESLAEVPVRDGKFGLSLVFGFVNNLPKIYLIGGKHPTNFIYDINSNSWDATFPSKSKYTYFHGAVGVGEIIPKASDTYQMQLQQQKAQQNTQPAPVNN</sequence>
<evidence type="ECO:0000313" key="6">
    <source>
        <dbReference type="EMBL" id="EGG17323.1"/>
    </source>
</evidence>
<keyword evidence="3" id="KW-0863">Zinc-finger</keyword>
<gene>
    <name evidence="6" type="ORF">DFA_08316</name>
</gene>
<dbReference type="RefSeq" id="XP_004355807.1">
    <property type="nucleotide sequence ID" value="XM_004355754.1"/>
</dbReference>
<dbReference type="AlphaFoldDB" id="F4Q5R4"/>
<name>F4Q5R4_CACFS</name>
<evidence type="ECO:0000256" key="3">
    <source>
        <dbReference type="PROSITE-ProRule" id="PRU00024"/>
    </source>
</evidence>
<accession>F4Q5R4</accession>
<keyword evidence="7" id="KW-1185">Reference proteome</keyword>
<dbReference type="SUPFAM" id="SSF117281">
    <property type="entry name" value="Kelch motif"/>
    <property type="match status" value="1"/>
</dbReference>
<dbReference type="PROSITE" id="PS50119">
    <property type="entry name" value="ZF_BBOX"/>
    <property type="match status" value="1"/>
</dbReference>
<keyword evidence="1" id="KW-0880">Kelch repeat</keyword>
<evidence type="ECO:0000259" key="5">
    <source>
        <dbReference type="PROSITE" id="PS50119"/>
    </source>
</evidence>
<dbReference type="KEGG" id="dfa:DFA_08316"/>
<dbReference type="GeneID" id="14869194"/>
<feature type="region of interest" description="Disordered" evidence="4">
    <location>
        <begin position="1"/>
        <end position="23"/>
    </location>
</feature>
<dbReference type="PANTHER" id="PTHR46260">
    <property type="entry name" value="RING-TYPE DOMAIN-CONTAINING PROTEIN"/>
    <property type="match status" value="1"/>
</dbReference>
<evidence type="ECO:0000256" key="1">
    <source>
        <dbReference type="ARBA" id="ARBA00022441"/>
    </source>
</evidence>
<dbReference type="GO" id="GO:0008270">
    <property type="term" value="F:zinc ion binding"/>
    <property type="evidence" value="ECO:0007669"/>
    <property type="project" value="UniProtKB-KW"/>
</dbReference>
<dbReference type="InterPro" id="IPR006652">
    <property type="entry name" value="Kelch_1"/>
</dbReference>
<dbReference type="Gene3D" id="3.30.160.60">
    <property type="entry name" value="Classic Zinc Finger"/>
    <property type="match status" value="1"/>
</dbReference>
<dbReference type="SMART" id="SM00612">
    <property type="entry name" value="Kelch"/>
    <property type="match status" value="3"/>
</dbReference>
<dbReference type="SMART" id="SM00336">
    <property type="entry name" value="BBOX"/>
    <property type="match status" value="1"/>
</dbReference>